<evidence type="ECO:0000313" key="4">
    <source>
        <dbReference type="Proteomes" id="UP001244297"/>
    </source>
</evidence>
<feature type="chain" id="PRO_5045765283" description="PsiF repeat-containing protein" evidence="2">
    <location>
        <begin position="27"/>
        <end position="86"/>
    </location>
</feature>
<evidence type="ECO:0000256" key="2">
    <source>
        <dbReference type="SAM" id="SignalP"/>
    </source>
</evidence>
<reference evidence="4" key="1">
    <citation type="journal article" date="2019" name="Int. J. Syst. Evol. Microbiol.">
        <title>The Global Catalogue of Microorganisms (GCM) 10K type strain sequencing project: providing services to taxonomists for standard genome sequencing and annotation.</title>
        <authorList>
            <consortium name="The Broad Institute Genomics Platform"/>
            <consortium name="The Broad Institute Genome Sequencing Center for Infectious Disease"/>
            <person name="Wu L."/>
            <person name="Ma J."/>
        </authorList>
    </citation>
    <scope>NUCLEOTIDE SEQUENCE [LARGE SCALE GENOMIC DNA]</scope>
    <source>
        <strain evidence="4">CECT 7806</strain>
    </source>
</reference>
<accession>A0ABT8AJK0</accession>
<evidence type="ECO:0008006" key="5">
    <source>
        <dbReference type="Google" id="ProtNLM"/>
    </source>
</evidence>
<name>A0ABT8AJK0_9HYPH</name>
<comment type="caution">
    <text evidence="3">The sequence shown here is derived from an EMBL/GenBank/DDBJ whole genome shotgun (WGS) entry which is preliminary data.</text>
</comment>
<organism evidence="3 4">
    <name type="scientific">Methylobacterium longum</name>
    <dbReference type="NCBI Taxonomy" id="767694"/>
    <lineage>
        <taxon>Bacteria</taxon>
        <taxon>Pseudomonadati</taxon>
        <taxon>Pseudomonadota</taxon>
        <taxon>Alphaproteobacteria</taxon>
        <taxon>Hyphomicrobiales</taxon>
        <taxon>Methylobacteriaceae</taxon>
        <taxon>Methylobacterium</taxon>
    </lineage>
</organism>
<feature type="signal peptide" evidence="2">
    <location>
        <begin position="1"/>
        <end position="26"/>
    </location>
</feature>
<keyword evidence="2" id="KW-0732">Signal</keyword>
<dbReference type="RefSeq" id="WP_238292905.1">
    <property type="nucleotide sequence ID" value="NZ_BPQS01000061.1"/>
</dbReference>
<sequence length="86" mass="8948">MIPMRRSFALLAALATLACLPAAVGAQTPSGPPRKPAEGTTPAGEEAASAVDPAVLDRCRQRADSQKLKEGPERKAFMGTCVTPED</sequence>
<dbReference type="Proteomes" id="UP001244297">
    <property type="component" value="Unassembled WGS sequence"/>
</dbReference>
<evidence type="ECO:0000256" key="1">
    <source>
        <dbReference type="SAM" id="MobiDB-lite"/>
    </source>
</evidence>
<protein>
    <recommendedName>
        <fullName evidence="5">PsiF repeat-containing protein</fullName>
    </recommendedName>
</protein>
<evidence type="ECO:0000313" key="3">
    <source>
        <dbReference type="EMBL" id="MDN3569944.1"/>
    </source>
</evidence>
<proteinExistence type="predicted"/>
<feature type="region of interest" description="Disordered" evidence="1">
    <location>
        <begin position="24"/>
        <end position="51"/>
    </location>
</feature>
<feature type="compositionally biased region" description="Low complexity" evidence="1">
    <location>
        <begin position="38"/>
        <end position="48"/>
    </location>
</feature>
<keyword evidence="4" id="KW-1185">Reference proteome</keyword>
<dbReference type="PROSITE" id="PS51257">
    <property type="entry name" value="PROKAR_LIPOPROTEIN"/>
    <property type="match status" value="1"/>
</dbReference>
<gene>
    <name evidence="3" type="ORF">QWZ18_04795</name>
</gene>
<dbReference type="EMBL" id="JAUFPT010000012">
    <property type="protein sequence ID" value="MDN3569944.1"/>
    <property type="molecule type" value="Genomic_DNA"/>
</dbReference>